<evidence type="ECO:0000313" key="12">
    <source>
        <dbReference type="Proteomes" id="UP000250179"/>
    </source>
</evidence>
<dbReference type="OrthoDB" id="8615at2157"/>
<evidence type="ECO:0000256" key="8">
    <source>
        <dbReference type="PROSITE-ProRule" id="PRU00277"/>
    </source>
</evidence>
<evidence type="ECO:0000256" key="1">
    <source>
        <dbReference type="ARBA" id="ARBA00000971"/>
    </source>
</evidence>
<dbReference type="Proteomes" id="UP000250179">
    <property type="component" value="Chromosome"/>
</dbReference>
<evidence type="ECO:0000256" key="7">
    <source>
        <dbReference type="ARBA" id="ARBA00023235"/>
    </source>
</evidence>
<comment type="catalytic activity">
    <reaction evidence="1 8 9">
        <text>[protein]-peptidylproline (omega=180) = [protein]-peptidylproline (omega=0)</text>
        <dbReference type="Rhea" id="RHEA:16237"/>
        <dbReference type="Rhea" id="RHEA-COMP:10747"/>
        <dbReference type="Rhea" id="RHEA-COMP:10748"/>
        <dbReference type="ChEBI" id="CHEBI:83833"/>
        <dbReference type="ChEBI" id="CHEBI:83834"/>
        <dbReference type="EC" id="5.2.1.8"/>
    </reaction>
</comment>
<proteinExistence type="inferred from homology"/>
<protein>
    <recommendedName>
        <fullName evidence="9">Peptidyl-prolyl cis-trans isomerase</fullName>
        <ecNumber evidence="9">5.2.1.8</ecNumber>
    </recommendedName>
</protein>
<dbReference type="GO" id="GO:0042026">
    <property type="term" value="P:protein refolding"/>
    <property type="evidence" value="ECO:0007669"/>
    <property type="project" value="UniProtKB-ARBA"/>
</dbReference>
<evidence type="ECO:0000256" key="4">
    <source>
        <dbReference type="ARBA" id="ARBA00022490"/>
    </source>
</evidence>
<dbReference type="GeneID" id="33318965"/>
<dbReference type="GO" id="GO:0005737">
    <property type="term" value="C:cytoplasm"/>
    <property type="evidence" value="ECO:0007669"/>
    <property type="project" value="UniProtKB-SubCell"/>
</dbReference>
<dbReference type="InterPro" id="IPR001179">
    <property type="entry name" value="PPIase_FKBP_dom"/>
</dbReference>
<dbReference type="Pfam" id="PF00254">
    <property type="entry name" value="FKBP_C"/>
    <property type="match status" value="1"/>
</dbReference>
<dbReference type="EC" id="5.2.1.8" evidence="9"/>
<dbReference type="InterPro" id="IPR046357">
    <property type="entry name" value="PPIase_dom_sf"/>
</dbReference>
<evidence type="ECO:0000256" key="3">
    <source>
        <dbReference type="ARBA" id="ARBA00006577"/>
    </source>
</evidence>
<keyword evidence="12" id="KW-1185">Reference proteome</keyword>
<keyword evidence="7 8" id="KW-0413">Isomerase</keyword>
<dbReference type="RefSeq" id="WP_088857226.1">
    <property type="nucleotide sequence ID" value="NZ_CP014862.1"/>
</dbReference>
<evidence type="ECO:0000256" key="9">
    <source>
        <dbReference type="RuleBase" id="RU003915"/>
    </source>
</evidence>
<dbReference type="EMBL" id="CP014862">
    <property type="protein sequence ID" value="ASJ01956.1"/>
    <property type="molecule type" value="Genomic_DNA"/>
</dbReference>
<evidence type="ECO:0000259" key="10">
    <source>
        <dbReference type="PROSITE" id="PS50059"/>
    </source>
</evidence>
<dbReference type="GO" id="GO:0003755">
    <property type="term" value="F:peptidyl-prolyl cis-trans isomerase activity"/>
    <property type="evidence" value="ECO:0007669"/>
    <property type="project" value="UniProtKB-UniRule"/>
</dbReference>
<gene>
    <name evidence="11" type="ORF">A3L09_01105</name>
</gene>
<dbReference type="AlphaFoldDB" id="A0A2Z2M8F4"/>
<evidence type="ECO:0000256" key="6">
    <source>
        <dbReference type="ARBA" id="ARBA00023186"/>
    </source>
</evidence>
<organism evidence="11 12">
    <name type="scientific">Thermococcus profundus</name>
    <dbReference type="NCBI Taxonomy" id="49899"/>
    <lineage>
        <taxon>Archaea</taxon>
        <taxon>Methanobacteriati</taxon>
        <taxon>Methanobacteriota</taxon>
        <taxon>Thermococci</taxon>
        <taxon>Thermococcales</taxon>
        <taxon>Thermococcaceae</taxon>
        <taxon>Thermococcus</taxon>
    </lineage>
</organism>
<feature type="domain" description="PPIase FKBP-type" evidence="10">
    <location>
        <begin position="6"/>
        <end position="92"/>
    </location>
</feature>
<dbReference type="PROSITE" id="PS50059">
    <property type="entry name" value="FKBP_PPIASE"/>
    <property type="match status" value="1"/>
</dbReference>
<reference evidence="11 12" key="1">
    <citation type="submission" date="2016-03" db="EMBL/GenBank/DDBJ databases">
        <title>Complete genome sequence of Thermococcus profundus strain DT5432.</title>
        <authorList>
            <person name="Oger P.M."/>
        </authorList>
    </citation>
    <scope>NUCLEOTIDE SEQUENCE [LARGE SCALE GENOMIC DNA]</scope>
    <source>
        <strain evidence="11 12">DT 5432</strain>
    </source>
</reference>
<keyword evidence="5 8" id="KW-0697">Rotamase</keyword>
<comment type="similarity">
    <text evidence="3 9">Belongs to the FKBP-type PPIase family.</text>
</comment>
<comment type="subcellular location">
    <subcellularLocation>
        <location evidence="2">Cytoplasm</location>
    </subcellularLocation>
</comment>
<dbReference type="Gene3D" id="3.10.50.40">
    <property type="match status" value="1"/>
</dbReference>
<dbReference type="PANTHER" id="PTHR47861">
    <property type="entry name" value="FKBP-TYPE PEPTIDYL-PROLYL CIS-TRANS ISOMERASE SLYD"/>
    <property type="match status" value="1"/>
</dbReference>
<evidence type="ECO:0000256" key="2">
    <source>
        <dbReference type="ARBA" id="ARBA00004496"/>
    </source>
</evidence>
<dbReference type="KEGG" id="tprf:A3L09_01105"/>
<dbReference type="SUPFAM" id="SSF54534">
    <property type="entry name" value="FKBP-like"/>
    <property type="match status" value="1"/>
</dbReference>
<accession>A0A2Z2M8F4</accession>
<dbReference type="PANTHER" id="PTHR47861:SF3">
    <property type="entry name" value="FKBP-TYPE PEPTIDYL-PROLYL CIS-TRANS ISOMERASE SLYD"/>
    <property type="match status" value="1"/>
</dbReference>
<evidence type="ECO:0000313" key="11">
    <source>
        <dbReference type="EMBL" id="ASJ01956.1"/>
    </source>
</evidence>
<evidence type="ECO:0000256" key="5">
    <source>
        <dbReference type="ARBA" id="ARBA00023110"/>
    </source>
</evidence>
<keyword evidence="6" id="KW-0143">Chaperone</keyword>
<keyword evidence="4" id="KW-0963">Cytoplasm</keyword>
<name>A0A2Z2M8F4_THEPR</name>
<sequence>MKVEVGDFVMFNYTGRYENGEVFDTSYEDVARENDIFVEEREYGPIGVTIGEGEIIPGIEEALLGMEVGEKKTVTVPPEKGYGMPRDELVVPIPIDQFTSAGLEPIEGMYVMTDSGIAKIKAVEGDVVTLDFNHPLAGKTAVFEIEVVEIKKKAEEA</sequence>